<organism evidence="5 6">
    <name type="scientific">Patella caerulea</name>
    <name type="common">Rayed Mediterranean limpet</name>
    <dbReference type="NCBI Taxonomy" id="87958"/>
    <lineage>
        <taxon>Eukaryota</taxon>
        <taxon>Metazoa</taxon>
        <taxon>Spiralia</taxon>
        <taxon>Lophotrochozoa</taxon>
        <taxon>Mollusca</taxon>
        <taxon>Gastropoda</taxon>
        <taxon>Patellogastropoda</taxon>
        <taxon>Patelloidea</taxon>
        <taxon>Patellidae</taxon>
        <taxon>Patella</taxon>
    </lineage>
</organism>
<evidence type="ECO:0000259" key="4">
    <source>
        <dbReference type="PROSITE" id="PS50157"/>
    </source>
</evidence>
<dbReference type="AlphaFoldDB" id="A0AAN8KAC7"/>
<reference evidence="5 6" key="1">
    <citation type="submission" date="2024-01" db="EMBL/GenBank/DDBJ databases">
        <title>The genome of the rayed Mediterranean limpet Patella caerulea (Linnaeus, 1758).</title>
        <authorList>
            <person name="Anh-Thu Weber A."/>
            <person name="Halstead-Nussloch G."/>
        </authorList>
    </citation>
    <scope>NUCLEOTIDE SEQUENCE [LARGE SCALE GENOMIC DNA]</scope>
    <source>
        <strain evidence="5">AATW-2023a</strain>
        <tissue evidence="5">Whole specimen</tissue>
    </source>
</reference>
<evidence type="ECO:0000256" key="1">
    <source>
        <dbReference type="PROSITE-ProRule" id="PRU00042"/>
    </source>
</evidence>
<keyword evidence="1" id="KW-0863">Zinc-finger</keyword>
<dbReference type="PANTHER" id="PTHR46599">
    <property type="entry name" value="PIGGYBAC TRANSPOSABLE ELEMENT-DERIVED PROTEIN 4"/>
    <property type="match status" value="1"/>
</dbReference>
<comment type="caution">
    <text evidence="5">The sequence shown here is derived from an EMBL/GenBank/DDBJ whole genome shotgun (WGS) entry which is preliminary data.</text>
</comment>
<keyword evidence="3" id="KW-0472">Membrane</keyword>
<keyword evidence="3" id="KW-1133">Transmembrane helix</keyword>
<feature type="domain" description="C2H2-type" evidence="4">
    <location>
        <begin position="43"/>
        <end position="71"/>
    </location>
</feature>
<feature type="region of interest" description="Disordered" evidence="2">
    <location>
        <begin position="493"/>
        <end position="558"/>
    </location>
</feature>
<evidence type="ECO:0000313" key="6">
    <source>
        <dbReference type="Proteomes" id="UP001347796"/>
    </source>
</evidence>
<accession>A0AAN8KAC7</accession>
<evidence type="ECO:0000313" key="5">
    <source>
        <dbReference type="EMBL" id="KAK6188810.1"/>
    </source>
</evidence>
<dbReference type="Pfam" id="PF13843">
    <property type="entry name" value="DDE_Tnp_1_7"/>
    <property type="match status" value="2"/>
</dbReference>
<sequence>METNDVCHQWVVNDGVFKQYGDFENHDEIHIKDEETEDLKTLHQCNLCDEEFRLESDLEKHCEVDHTEELAKVKVEEEVSDFEDEESVDGDLEEILQGDLLDVDNISLSSDFSDISSGEDEELEEEPDCTMVDKDQHDVPSSSNFIWKTKLNSVMSPSFLGPSPGPKEVLEEEKNEFDFFSLFFGSNLYTVIADETNRCHAVQYPNGEKKWRNVTAAEIKAYLGLRVFMSVSTLPRTNIYWSKDHYFGNYKITDIMTRDRFDKISQHFHLNDNSTNPARGEINHDQLHQVRPVLDHVLDNCSKRYNPHQNTSIAEAMVAFRGRIGFKQFTPSKLVKHGIKVWMRADPTNGYVSEFQVYTGREKQTSEIALASQVVFDLTRKVQFQNMIVNVADHFTCAELFSELEKVGIFARGMCKNTRKNWPNSLKQHQKDVKNWASGHYKIVQCTNLTAGMWKDRKLVSFMSTADSPLETVEVSRKQKDVTCITSESVEVSRKQKGITPSERVEVSQKQKDITPSNSVEVSRKKKGITPSKSVEVSRKQKDITHSESVEVSRKQREGVPLETVSQKQKDIAVKAMKCPVAISKYFSNMSGVDRSDQLRMEYPTYRMSKKWWLYLFYFLFDLSIANAFILFKESKNHAKKKTPILLEFKMNLFKKMIGNDRNGRKRKRWETDLPTTTGGHFPMKSTRKGRCKQCQKSKKRAESLYQCDNCLVHLCVVCFRAYHESE</sequence>
<keyword evidence="1" id="KW-0862">Zinc</keyword>
<dbReference type="InterPro" id="IPR013087">
    <property type="entry name" value="Znf_C2H2_type"/>
</dbReference>
<feature type="region of interest" description="Disordered" evidence="2">
    <location>
        <begin position="664"/>
        <end position="687"/>
    </location>
</feature>
<evidence type="ECO:0000256" key="3">
    <source>
        <dbReference type="SAM" id="Phobius"/>
    </source>
</evidence>
<keyword evidence="1" id="KW-0479">Metal-binding</keyword>
<dbReference type="InterPro" id="IPR029526">
    <property type="entry name" value="PGBD"/>
</dbReference>
<dbReference type="PROSITE" id="PS00028">
    <property type="entry name" value="ZINC_FINGER_C2H2_1"/>
    <property type="match status" value="1"/>
</dbReference>
<protein>
    <recommendedName>
        <fullName evidence="4">C2H2-type domain-containing protein</fullName>
    </recommendedName>
</protein>
<dbReference type="GO" id="GO:0008270">
    <property type="term" value="F:zinc ion binding"/>
    <property type="evidence" value="ECO:0007669"/>
    <property type="project" value="UniProtKB-KW"/>
</dbReference>
<evidence type="ECO:0000256" key="2">
    <source>
        <dbReference type="SAM" id="MobiDB-lite"/>
    </source>
</evidence>
<dbReference type="PANTHER" id="PTHR46599:SF2">
    <property type="entry name" value="PIGGYBAC TRANSPOSABLE ELEMENT-DERIVED PROTEIN 4-LIKE"/>
    <property type="match status" value="1"/>
</dbReference>
<dbReference type="Proteomes" id="UP001347796">
    <property type="component" value="Unassembled WGS sequence"/>
</dbReference>
<feature type="transmembrane region" description="Helical" evidence="3">
    <location>
        <begin position="612"/>
        <end position="632"/>
    </location>
</feature>
<name>A0AAN8KAC7_PATCE</name>
<gene>
    <name evidence="5" type="ORF">SNE40_004910</name>
</gene>
<keyword evidence="3" id="KW-0812">Transmembrane</keyword>
<dbReference type="PROSITE" id="PS50157">
    <property type="entry name" value="ZINC_FINGER_C2H2_2"/>
    <property type="match status" value="1"/>
</dbReference>
<proteinExistence type="predicted"/>
<dbReference type="EMBL" id="JAZGQO010000003">
    <property type="protein sequence ID" value="KAK6188810.1"/>
    <property type="molecule type" value="Genomic_DNA"/>
</dbReference>
<feature type="compositionally biased region" description="Basic and acidic residues" evidence="2">
    <location>
        <begin position="536"/>
        <end position="558"/>
    </location>
</feature>
<keyword evidence="6" id="KW-1185">Reference proteome</keyword>
<feature type="compositionally biased region" description="Basic and acidic residues" evidence="2">
    <location>
        <begin position="503"/>
        <end position="513"/>
    </location>
</feature>